<feature type="domain" description="AB hydrolase-1" evidence="2">
    <location>
        <begin position="111"/>
        <end position="318"/>
    </location>
</feature>
<dbReference type="GO" id="GO:0016787">
    <property type="term" value="F:hydrolase activity"/>
    <property type="evidence" value="ECO:0007669"/>
    <property type="project" value="UniProtKB-KW"/>
</dbReference>
<reference evidence="3" key="1">
    <citation type="journal article" date="2023" name="Int. J. Syst. Evol. Microbiol.">
        <title>Mesoterricola silvestris gen. nov., sp. nov., Mesoterricola sediminis sp. nov., Geothrix oryzae sp. nov., Geothrix edaphica sp. nov., Geothrix rubra sp. nov., and Geothrix limicola sp. nov., six novel members of Acidobacteriota isolated from soils.</title>
        <authorList>
            <person name="Itoh H."/>
            <person name="Sugisawa Y."/>
            <person name="Mise K."/>
            <person name="Xu Z."/>
            <person name="Kuniyasu M."/>
            <person name="Ushijima N."/>
            <person name="Kawano K."/>
            <person name="Kobayashi E."/>
            <person name="Shiratori Y."/>
            <person name="Masuda Y."/>
            <person name="Senoo K."/>
        </authorList>
    </citation>
    <scope>NUCLEOTIDE SEQUENCE</scope>
    <source>
        <strain evidence="3">W786</strain>
    </source>
</reference>
<dbReference type="InterPro" id="IPR000073">
    <property type="entry name" value="AB_hydrolase_1"/>
</dbReference>
<dbReference type="InterPro" id="IPR029058">
    <property type="entry name" value="AB_hydrolase_fold"/>
</dbReference>
<dbReference type="Pfam" id="PF12697">
    <property type="entry name" value="Abhydrolase_6"/>
    <property type="match status" value="1"/>
</dbReference>
<evidence type="ECO:0000259" key="2">
    <source>
        <dbReference type="Pfam" id="PF12697"/>
    </source>
</evidence>
<protein>
    <submittedName>
        <fullName evidence="3">Alpha/beta hydrolase</fullName>
    </submittedName>
</protein>
<accession>A0AA48HCB0</accession>
<evidence type="ECO:0000256" key="1">
    <source>
        <dbReference type="SAM" id="SignalP"/>
    </source>
</evidence>
<dbReference type="EMBL" id="AP027081">
    <property type="protein sequence ID" value="BDU75663.1"/>
    <property type="molecule type" value="Genomic_DNA"/>
</dbReference>
<dbReference type="InterPro" id="IPR050228">
    <property type="entry name" value="Carboxylesterase_BioH"/>
</dbReference>
<gene>
    <name evidence="3" type="ORF">METESE_06210</name>
</gene>
<keyword evidence="3" id="KW-0378">Hydrolase</keyword>
<feature type="signal peptide" evidence="1">
    <location>
        <begin position="1"/>
        <end position="22"/>
    </location>
</feature>
<dbReference type="Gene3D" id="3.40.50.1820">
    <property type="entry name" value="alpha/beta hydrolase"/>
    <property type="match status" value="1"/>
</dbReference>
<organism evidence="3 4">
    <name type="scientific">Mesoterricola sediminis</name>
    <dbReference type="NCBI Taxonomy" id="2927980"/>
    <lineage>
        <taxon>Bacteria</taxon>
        <taxon>Pseudomonadati</taxon>
        <taxon>Acidobacteriota</taxon>
        <taxon>Holophagae</taxon>
        <taxon>Holophagales</taxon>
        <taxon>Holophagaceae</taxon>
        <taxon>Mesoterricola</taxon>
    </lineage>
</organism>
<dbReference type="Proteomes" id="UP001228113">
    <property type="component" value="Chromosome"/>
</dbReference>
<dbReference type="SUPFAM" id="SSF53474">
    <property type="entry name" value="alpha/beta-Hydrolases"/>
    <property type="match status" value="1"/>
</dbReference>
<sequence length="336" mass="35828">MRSLLLLLLAGLLTGCTSSGLARKLVAAPNRSGASIRNLVEVGRDFTPRRFDLPATEGRPAVSLATAIVEPGDWHLAYAFDAARTAKAVNLSLQMSFRRPEGAPPRPRGTIFLLHGFAQQKEQLVPWAVTLAQAGYRCVLVDLRGHGGSSGEWIGYGAFEAMDLKLLLDRAAEAGLVEGKVGVLGVSLGASAALQWAGLDGRVATVVALEPFADPRAAIESLLRNFPPFRRKLWWASEATLRKAVQAAPGAAGFRWAQIDIPGAVAGSGRPVLFLHGAKDALVPPADSEVLRAVAAPGSRLVLLPEADHFTLPFLLKPQEAEVLGWFEGRLGTRMI</sequence>
<dbReference type="AlphaFoldDB" id="A0AA48HCB0"/>
<evidence type="ECO:0000313" key="4">
    <source>
        <dbReference type="Proteomes" id="UP001228113"/>
    </source>
</evidence>
<dbReference type="KEGG" id="msea:METESE_06210"/>
<proteinExistence type="predicted"/>
<dbReference type="RefSeq" id="WP_316411062.1">
    <property type="nucleotide sequence ID" value="NZ_AP027081.1"/>
</dbReference>
<dbReference type="PANTHER" id="PTHR43194:SF2">
    <property type="entry name" value="PEROXISOMAL MEMBRANE PROTEIN LPX1"/>
    <property type="match status" value="1"/>
</dbReference>
<name>A0AA48HCB0_9BACT</name>
<dbReference type="PROSITE" id="PS51257">
    <property type="entry name" value="PROKAR_LIPOPROTEIN"/>
    <property type="match status" value="1"/>
</dbReference>
<dbReference type="PANTHER" id="PTHR43194">
    <property type="entry name" value="HYDROLASE ALPHA/BETA FOLD FAMILY"/>
    <property type="match status" value="1"/>
</dbReference>
<keyword evidence="4" id="KW-1185">Reference proteome</keyword>
<keyword evidence="1" id="KW-0732">Signal</keyword>
<evidence type="ECO:0000313" key="3">
    <source>
        <dbReference type="EMBL" id="BDU75663.1"/>
    </source>
</evidence>
<feature type="chain" id="PRO_5041241646" evidence="1">
    <location>
        <begin position="23"/>
        <end position="336"/>
    </location>
</feature>